<gene>
    <name evidence="3" type="ORF">Fot_55689</name>
</gene>
<reference evidence="4" key="1">
    <citation type="submission" date="2024-07" db="EMBL/GenBank/DDBJ databases">
        <title>Two chromosome-level genome assemblies of Korean endemic species Abeliophyllum distichum and Forsythia ovata (Oleaceae).</title>
        <authorList>
            <person name="Jang H."/>
        </authorList>
    </citation>
    <scope>NUCLEOTIDE SEQUENCE [LARGE SCALE GENOMIC DNA]</scope>
</reference>
<feature type="region of interest" description="Disordered" evidence="1">
    <location>
        <begin position="231"/>
        <end position="494"/>
    </location>
</feature>
<feature type="compositionally biased region" description="Basic and acidic residues" evidence="1">
    <location>
        <begin position="283"/>
        <end position="312"/>
    </location>
</feature>
<feature type="compositionally biased region" description="Basic and acidic residues" evidence="1">
    <location>
        <begin position="463"/>
        <end position="494"/>
    </location>
</feature>
<dbReference type="PANTHER" id="PTHR23216">
    <property type="entry name" value="NUCLEOLAR AND COILED-BODY PHOSPHOPROTEIN 1"/>
    <property type="match status" value="1"/>
</dbReference>
<sequence length="648" mass="73078">MFYGDPQIFSWDSFQIEISKFFWVLGPFRDSATSHYPNKLGASAISHYTSFMERGINMIFVLGGNGTHAGPMQYMKRTTERSIFCMRERRETAVANPSSLSLIALKPRQILLAEQQRKNSTKHNPMEKNRPENKAQLKPEHNSLLLYSLALCLQNHGFSKTLKRFLSEAQIKDDDWEARALHLEDIFSKYLETCNEVHTNVDPQKDQERQADGTVGKNGYNNSAAFEVNLRKKKKSDKKDTDFAVTGSGKTSEEVQPHDKVTESNAKSKKEKTKKTAETLVQSDHELVASKQDTDGAVREIPVDESAREQKEKKKKKSKLTSELLDGDEKRLEIMPKVTEEKSKDLNDSKDESAAIVESKDKKKKKKLKKDGLLEDGEECSLGNKSEVDADKVVSDILLEEDKVQDKEKKRKKEATVELSGSDAGVPDRKNSITKKSKRKSVEAVENGANENKMASKKRKRLAHDEDGKQPVEEAAVEESKRRKTDALEEDKGVEQQVIATFGANGHVCTENIEENVQVGHADPQGISVKKVYESTNGSLNNNGVEKSSQPKSTRKQCNNSAEPKTVNAFQRVKVDEVKFVDERLQDNSYWAKDGAEIGYGAKAQEILGQVRGRDFRHEKTKKKRGSYRGGQIDLQSHSIKFNYSEEE</sequence>
<feature type="domain" description="Srp40 C-terminal" evidence="2">
    <location>
        <begin position="570"/>
        <end position="642"/>
    </location>
</feature>
<feature type="compositionally biased region" description="Basic and acidic residues" evidence="1">
    <location>
        <begin position="327"/>
        <end position="361"/>
    </location>
</feature>
<evidence type="ECO:0000313" key="3">
    <source>
        <dbReference type="EMBL" id="KAL2458419.1"/>
    </source>
</evidence>
<dbReference type="PANTHER" id="PTHR23216:SF1">
    <property type="entry name" value="NUCLEOLAR AND COILED-BODY PHOSPHOPROTEIN 1"/>
    <property type="match status" value="1"/>
</dbReference>
<feature type="compositionally biased region" description="Basic and acidic residues" evidence="1">
    <location>
        <begin position="124"/>
        <end position="136"/>
    </location>
</feature>
<dbReference type="EMBL" id="JBFOLJ010000029">
    <property type="protein sequence ID" value="KAL2458419.1"/>
    <property type="molecule type" value="Genomic_DNA"/>
</dbReference>
<feature type="compositionally biased region" description="Basic and acidic residues" evidence="1">
    <location>
        <begin position="251"/>
        <end position="268"/>
    </location>
</feature>
<dbReference type="PROSITE" id="PS50896">
    <property type="entry name" value="LISH"/>
    <property type="match status" value="1"/>
</dbReference>
<protein>
    <submittedName>
        <fullName evidence="3">LisH domain-containing protein</fullName>
    </submittedName>
</protein>
<dbReference type="InterPro" id="IPR039191">
    <property type="entry name" value="Nopp140-like"/>
</dbReference>
<name>A0ABD1P3G6_9LAMI</name>
<accession>A0ABD1P3G6</accession>
<dbReference type="GO" id="GO:0005730">
    <property type="term" value="C:nucleolus"/>
    <property type="evidence" value="ECO:0007669"/>
    <property type="project" value="UniProtKB-ARBA"/>
</dbReference>
<feature type="region of interest" description="Disordered" evidence="1">
    <location>
        <begin position="534"/>
        <end position="564"/>
    </location>
</feature>
<feature type="compositionally biased region" description="Polar residues" evidence="1">
    <location>
        <begin position="534"/>
        <end position="563"/>
    </location>
</feature>
<evidence type="ECO:0000256" key="1">
    <source>
        <dbReference type="SAM" id="MobiDB-lite"/>
    </source>
</evidence>
<comment type="caution">
    <text evidence="3">The sequence shown here is derived from an EMBL/GenBank/DDBJ whole genome shotgun (WGS) entry which is preliminary data.</text>
</comment>
<dbReference type="InterPro" id="IPR007718">
    <property type="entry name" value="Srp40_C"/>
</dbReference>
<feature type="region of interest" description="Disordered" evidence="1">
    <location>
        <begin position="203"/>
        <end position="222"/>
    </location>
</feature>
<evidence type="ECO:0000313" key="4">
    <source>
        <dbReference type="Proteomes" id="UP001604277"/>
    </source>
</evidence>
<organism evidence="3 4">
    <name type="scientific">Forsythia ovata</name>
    <dbReference type="NCBI Taxonomy" id="205694"/>
    <lineage>
        <taxon>Eukaryota</taxon>
        <taxon>Viridiplantae</taxon>
        <taxon>Streptophyta</taxon>
        <taxon>Embryophyta</taxon>
        <taxon>Tracheophyta</taxon>
        <taxon>Spermatophyta</taxon>
        <taxon>Magnoliopsida</taxon>
        <taxon>eudicotyledons</taxon>
        <taxon>Gunneridae</taxon>
        <taxon>Pentapetalae</taxon>
        <taxon>asterids</taxon>
        <taxon>lamiids</taxon>
        <taxon>Lamiales</taxon>
        <taxon>Oleaceae</taxon>
        <taxon>Forsythieae</taxon>
        <taxon>Forsythia</taxon>
    </lineage>
</organism>
<dbReference type="Pfam" id="PF05022">
    <property type="entry name" value="SRP40_C"/>
    <property type="match status" value="1"/>
</dbReference>
<keyword evidence="4" id="KW-1185">Reference proteome</keyword>
<feature type="compositionally biased region" description="Basic and acidic residues" evidence="1">
    <location>
        <begin position="386"/>
        <end position="408"/>
    </location>
</feature>
<proteinExistence type="predicted"/>
<feature type="region of interest" description="Disordered" evidence="1">
    <location>
        <begin position="117"/>
        <end position="136"/>
    </location>
</feature>
<evidence type="ECO:0000259" key="2">
    <source>
        <dbReference type="Pfam" id="PF05022"/>
    </source>
</evidence>
<dbReference type="InterPro" id="IPR006594">
    <property type="entry name" value="LisH"/>
</dbReference>
<dbReference type="Proteomes" id="UP001604277">
    <property type="component" value="Unassembled WGS sequence"/>
</dbReference>
<dbReference type="AlphaFoldDB" id="A0ABD1P3G6"/>